<dbReference type="Pfam" id="PF07702">
    <property type="entry name" value="UTRA"/>
    <property type="match status" value="1"/>
</dbReference>
<dbReference type="Gene3D" id="1.10.10.10">
    <property type="entry name" value="Winged helix-like DNA-binding domain superfamily/Winged helix DNA-binding domain"/>
    <property type="match status" value="1"/>
</dbReference>
<dbReference type="EMBL" id="NJIH01000003">
    <property type="protein sequence ID" value="OWT63786.1"/>
    <property type="molecule type" value="Genomic_DNA"/>
</dbReference>
<proteinExistence type="predicted"/>
<dbReference type="NCBIfam" id="TIGR02018">
    <property type="entry name" value="his_ut_repres"/>
    <property type="match status" value="1"/>
</dbReference>
<evidence type="ECO:0000313" key="6">
    <source>
        <dbReference type="EMBL" id="OWT63786.1"/>
    </source>
</evidence>
<dbReference type="GO" id="GO:0006547">
    <property type="term" value="P:L-histidine metabolic process"/>
    <property type="evidence" value="ECO:0007669"/>
    <property type="project" value="UniProtKB-UniRule"/>
</dbReference>
<dbReference type="FunFam" id="1.10.10.10:FF:000079">
    <property type="entry name" value="GntR family transcriptional regulator"/>
    <property type="match status" value="1"/>
</dbReference>
<dbReference type="RefSeq" id="WP_088602365.1">
    <property type="nucleotide sequence ID" value="NZ_NJIH01000003.1"/>
</dbReference>
<evidence type="ECO:0000256" key="3">
    <source>
        <dbReference type="ARBA" id="ARBA00023163"/>
    </source>
</evidence>
<dbReference type="Proteomes" id="UP000214603">
    <property type="component" value="Unassembled WGS sequence"/>
</dbReference>
<dbReference type="GO" id="GO:0003700">
    <property type="term" value="F:DNA-binding transcription factor activity"/>
    <property type="evidence" value="ECO:0007669"/>
    <property type="project" value="UniProtKB-UniRule"/>
</dbReference>
<dbReference type="SUPFAM" id="SSF46785">
    <property type="entry name" value="Winged helix' DNA-binding domain"/>
    <property type="match status" value="1"/>
</dbReference>
<name>A0A225MRA5_9BURK</name>
<dbReference type="GO" id="GO:0045892">
    <property type="term" value="P:negative regulation of DNA-templated transcription"/>
    <property type="evidence" value="ECO:0007669"/>
    <property type="project" value="UniProtKB-UniRule"/>
</dbReference>
<dbReference type="OrthoDB" id="9808698at2"/>
<dbReference type="InterPro" id="IPR000524">
    <property type="entry name" value="Tscrpt_reg_HTH_GntR"/>
</dbReference>
<dbReference type="Gene3D" id="3.40.1410.10">
    <property type="entry name" value="Chorismate lyase-like"/>
    <property type="match status" value="1"/>
</dbReference>
<accession>A0A225MRA5</accession>
<sequence>MPAPRAVTNHTAKDGQPAYQQIKNFVLEKIQSGAWKEGDLIPTELALCDTFKVSRMTVNRALRELTADQLLVRYKGSGTYVAQPKFQSTLIEIRSIAQDIRERGHRHGSKVLRLDSVHASEPQARRFRIAPGARLFHSVIVHYENETAIQLEDRLVDAQAAPAYLEQDWSAQTPNEYLMRVAPLPTGQYSIEVQLPNREVAAALDIPATQPCLVMDRVTFSNDAFTSNATMWHPGNRYKFTGRY</sequence>
<dbReference type="SMART" id="SM00345">
    <property type="entry name" value="HTH_GNTR"/>
    <property type="match status" value="1"/>
</dbReference>
<gene>
    <name evidence="6" type="primary">hutC</name>
    <name evidence="6" type="ORF">CEY11_05585</name>
</gene>
<dbReference type="InterPro" id="IPR036388">
    <property type="entry name" value="WH-like_DNA-bd_sf"/>
</dbReference>
<dbReference type="InterPro" id="IPR028978">
    <property type="entry name" value="Chorismate_lyase_/UTRA_dom_sf"/>
</dbReference>
<dbReference type="InterPro" id="IPR036390">
    <property type="entry name" value="WH_DNA-bd_sf"/>
</dbReference>
<organism evidence="6 7">
    <name type="scientific">Candidimonas nitroreducens</name>
    <dbReference type="NCBI Taxonomy" id="683354"/>
    <lineage>
        <taxon>Bacteria</taxon>
        <taxon>Pseudomonadati</taxon>
        <taxon>Pseudomonadota</taxon>
        <taxon>Betaproteobacteria</taxon>
        <taxon>Burkholderiales</taxon>
        <taxon>Alcaligenaceae</taxon>
        <taxon>Candidimonas</taxon>
    </lineage>
</organism>
<evidence type="ECO:0000256" key="1">
    <source>
        <dbReference type="ARBA" id="ARBA00023015"/>
    </source>
</evidence>
<keyword evidence="3" id="KW-0804">Transcription</keyword>
<evidence type="ECO:0000256" key="2">
    <source>
        <dbReference type="ARBA" id="ARBA00023125"/>
    </source>
</evidence>
<keyword evidence="2" id="KW-0238">DNA-binding</keyword>
<evidence type="ECO:0000259" key="5">
    <source>
        <dbReference type="PROSITE" id="PS50949"/>
    </source>
</evidence>
<keyword evidence="7" id="KW-1185">Reference proteome</keyword>
<dbReference type="PANTHER" id="PTHR44846:SF16">
    <property type="entry name" value="TRANSCRIPTIONAL REGULATOR PHNF-RELATED"/>
    <property type="match status" value="1"/>
</dbReference>
<dbReference type="Pfam" id="PF00392">
    <property type="entry name" value="GntR"/>
    <property type="match status" value="1"/>
</dbReference>
<dbReference type="PANTHER" id="PTHR44846">
    <property type="entry name" value="MANNOSYL-D-GLYCERATE TRANSPORT/METABOLISM SYSTEM REPRESSOR MNGR-RELATED"/>
    <property type="match status" value="1"/>
</dbReference>
<dbReference type="PROSITE" id="PS50949">
    <property type="entry name" value="HTH_GNTR"/>
    <property type="match status" value="1"/>
</dbReference>
<dbReference type="SMART" id="SM00866">
    <property type="entry name" value="UTRA"/>
    <property type="match status" value="1"/>
</dbReference>
<dbReference type="AlphaFoldDB" id="A0A225MRA5"/>
<protein>
    <recommendedName>
        <fullName evidence="4">Histidine utilization repressor</fullName>
    </recommendedName>
</protein>
<dbReference type="GO" id="GO:0003677">
    <property type="term" value="F:DNA binding"/>
    <property type="evidence" value="ECO:0007669"/>
    <property type="project" value="UniProtKB-UniRule"/>
</dbReference>
<dbReference type="PRINTS" id="PR00035">
    <property type="entry name" value="HTHGNTR"/>
</dbReference>
<feature type="domain" description="HTH gntR-type" evidence="5">
    <location>
        <begin position="16"/>
        <end position="84"/>
    </location>
</feature>
<dbReference type="CDD" id="cd07377">
    <property type="entry name" value="WHTH_GntR"/>
    <property type="match status" value="1"/>
</dbReference>
<dbReference type="InterPro" id="IPR010248">
    <property type="entry name" value="His_ut_repres"/>
</dbReference>
<dbReference type="InterPro" id="IPR050679">
    <property type="entry name" value="Bact_HTH_transcr_reg"/>
</dbReference>
<dbReference type="SUPFAM" id="SSF64288">
    <property type="entry name" value="Chorismate lyase-like"/>
    <property type="match status" value="1"/>
</dbReference>
<dbReference type="InterPro" id="IPR011663">
    <property type="entry name" value="UTRA"/>
</dbReference>
<comment type="caution">
    <text evidence="6">The sequence shown here is derived from an EMBL/GenBank/DDBJ whole genome shotgun (WGS) entry which is preliminary data.</text>
</comment>
<keyword evidence="1" id="KW-0805">Transcription regulation</keyword>
<evidence type="ECO:0000256" key="4">
    <source>
        <dbReference type="NCBIfam" id="TIGR02018"/>
    </source>
</evidence>
<evidence type="ECO:0000313" key="7">
    <source>
        <dbReference type="Proteomes" id="UP000214603"/>
    </source>
</evidence>
<reference evidence="7" key="1">
    <citation type="submission" date="2017-06" db="EMBL/GenBank/DDBJ databases">
        <title>Herbaspirillum phytohormonus sp. nov., isolated from the root nodule of Robinia pseudoacacia in lead-zinc mine.</title>
        <authorList>
            <person name="Fan M."/>
            <person name="Lin Y."/>
        </authorList>
    </citation>
    <scope>NUCLEOTIDE SEQUENCE [LARGE SCALE GENOMIC DNA]</scope>
    <source>
        <strain evidence="7">SC-089</strain>
    </source>
</reference>